<evidence type="ECO:0008006" key="3">
    <source>
        <dbReference type="Google" id="ProtNLM"/>
    </source>
</evidence>
<sequence>MTDSSPNPALPISRRLLCARCGTAFTCDLSGQCWCVEETIRLPMPKEGEDCLCPACLRASANTHREA</sequence>
<name>B6JIN3_AFIC5</name>
<dbReference type="PATRIC" id="fig|504832.7.peg.983"/>
<gene>
    <name evidence="1" type="ordered locus">OCA5_c09300</name>
</gene>
<dbReference type="KEGG" id="oca:OCAR_7179"/>
<dbReference type="AlphaFoldDB" id="B6JIN3"/>
<evidence type="ECO:0000313" key="2">
    <source>
        <dbReference type="Proteomes" id="UP000007730"/>
    </source>
</evidence>
<evidence type="ECO:0000313" key="1">
    <source>
        <dbReference type="EMBL" id="AEI05652.1"/>
    </source>
</evidence>
<keyword evidence="2" id="KW-1185">Reference proteome</keyword>
<organism evidence="1 2">
    <name type="scientific">Afipia carboxidovorans (strain ATCC 49405 / DSM 1227 / KCTC 32145 / OM5)</name>
    <name type="common">Oligotropha carboxidovorans</name>
    <dbReference type="NCBI Taxonomy" id="504832"/>
    <lineage>
        <taxon>Bacteria</taxon>
        <taxon>Pseudomonadati</taxon>
        <taxon>Pseudomonadota</taxon>
        <taxon>Alphaproteobacteria</taxon>
        <taxon>Hyphomicrobiales</taxon>
        <taxon>Nitrobacteraceae</taxon>
        <taxon>Afipia</taxon>
    </lineage>
</organism>
<dbReference type="RefSeq" id="WP_012564309.1">
    <property type="nucleotide sequence ID" value="NC_011386.1"/>
</dbReference>
<accession>B6JIN3</accession>
<dbReference type="HOGENOM" id="CLU_173275_2_1_5"/>
<dbReference type="InterPro" id="IPR032720">
    <property type="entry name" value="Cys_rich_CWC"/>
</dbReference>
<dbReference type="OrthoDB" id="7276039at2"/>
<dbReference type="eggNOG" id="ENOG50305CB">
    <property type="taxonomic scope" value="Bacteria"/>
</dbReference>
<dbReference type="Proteomes" id="UP000007730">
    <property type="component" value="Chromosome"/>
</dbReference>
<proteinExistence type="predicted"/>
<dbReference type="EMBL" id="CP002826">
    <property type="protein sequence ID" value="AEI05652.1"/>
    <property type="molecule type" value="Genomic_DNA"/>
</dbReference>
<protein>
    <recommendedName>
        <fullName evidence="3">Cysteine-rich CWC</fullName>
    </recommendedName>
</protein>
<reference evidence="1 2" key="1">
    <citation type="journal article" date="2011" name="J. Bacteriol.">
        <title>Complete genome sequences of the chemolithoautotrophic Oligotropha carboxidovorans strains OM4 and OM5.</title>
        <authorList>
            <person name="Volland S."/>
            <person name="Rachinger M."/>
            <person name="Strittmatter A."/>
            <person name="Daniel R."/>
            <person name="Gottschalk G."/>
            <person name="Meyer O."/>
        </authorList>
    </citation>
    <scope>NUCLEOTIDE SEQUENCE [LARGE SCALE GENOMIC DNA]</scope>
    <source>
        <strain evidence="2">ATCC 49405 / DSM 1227 / KCTC 32145 / OM5</strain>
    </source>
</reference>
<dbReference type="KEGG" id="ocg:OCA5_c09300"/>
<dbReference type="Pfam" id="PF14375">
    <property type="entry name" value="Cys_rich_CWC"/>
    <property type="match status" value="1"/>
</dbReference>